<dbReference type="AlphaFoldDB" id="A0A419I562"/>
<evidence type="ECO:0000256" key="1">
    <source>
        <dbReference type="ARBA" id="ARBA00023125"/>
    </source>
</evidence>
<proteinExistence type="predicted"/>
<dbReference type="Gene3D" id="1.10.357.10">
    <property type="entry name" value="Tetracycline Repressor, domain 2"/>
    <property type="match status" value="1"/>
</dbReference>
<evidence type="ECO:0000259" key="4">
    <source>
        <dbReference type="PROSITE" id="PS50977"/>
    </source>
</evidence>
<evidence type="ECO:0000313" key="5">
    <source>
        <dbReference type="EMBL" id="RJQ85829.1"/>
    </source>
</evidence>
<dbReference type="GO" id="GO:0003700">
    <property type="term" value="F:DNA-binding transcription factor activity"/>
    <property type="evidence" value="ECO:0007669"/>
    <property type="project" value="TreeGrafter"/>
</dbReference>
<dbReference type="GO" id="GO:0000976">
    <property type="term" value="F:transcription cis-regulatory region binding"/>
    <property type="evidence" value="ECO:0007669"/>
    <property type="project" value="TreeGrafter"/>
</dbReference>
<feature type="domain" description="HTH tetR-type" evidence="4">
    <location>
        <begin position="27"/>
        <end position="87"/>
    </location>
</feature>
<feature type="DNA-binding region" description="H-T-H motif" evidence="2">
    <location>
        <begin position="50"/>
        <end position="69"/>
    </location>
</feature>
<reference evidence="5 6" key="1">
    <citation type="submission" date="2018-09" db="EMBL/GenBank/DDBJ databases">
        <title>YIM PH 21725 draft genome.</title>
        <authorList>
            <person name="Miao C."/>
        </authorList>
    </citation>
    <scope>NUCLEOTIDE SEQUENCE [LARGE SCALE GENOMIC DNA]</scope>
    <source>
        <strain evidence="6">YIM PH21725</strain>
    </source>
</reference>
<dbReference type="InterPro" id="IPR050109">
    <property type="entry name" value="HTH-type_TetR-like_transc_reg"/>
</dbReference>
<gene>
    <name evidence="5" type="ORF">D5S19_13065</name>
</gene>
<protein>
    <submittedName>
        <fullName evidence="5">TetR/AcrR family transcriptional regulator</fullName>
    </submittedName>
</protein>
<dbReference type="PRINTS" id="PR00455">
    <property type="entry name" value="HTHTETR"/>
</dbReference>
<keyword evidence="1 2" id="KW-0238">DNA-binding</keyword>
<name>A0A419I562_9PSEU</name>
<organism evidence="5 6">
    <name type="scientific">Amycolatopsis panacis</name>
    <dbReference type="NCBI Taxonomy" id="2340917"/>
    <lineage>
        <taxon>Bacteria</taxon>
        <taxon>Bacillati</taxon>
        <taxon>Actinomycetota</taxon>
        <taxon>Actinomycetes</taxon>
        <taxon>Pseudonocardiales</taxon>
        <taxon>Pseudonocardiaceae</taxon>
        <taxon>Amycolatopsis</taxon>
    </lineage>
</organism>
<keyword evidence="6" id="KW-1185">Reference proteome</keyword>
<dbReference type="PANTHER" id="PTHR30055:SF226">
    <property type="entry name" value="HTH-TYPE TRANSCRIPTIONAL REGULATOR PKSA"/>
    <property type="match status" value="1"/>
</dbReference>
<dbReference type="PANTHER" id="PTHR30055">
    <property type="entry name" value="HTH-TYPE TRANSCRIPTIONAL REGULATOR RUTR"/>
    <property type="match status" value="1"/>
</dbReference>
<feature type="region of interest" description="Disordered" evidence="3">
    <location>
        <begin position="217"/>
        <end position="242"/>
    </location>
</feature>
<dbReference type="InterPro" id="IPR009057">
    <property type="entry name" value="Homeodomain-like_sf"/>
</dbReference>
<dbReference type="Proteomes" id="UP000285112">
    <property type="component" value="Unassembled WGS sequence"/>
</dbReference>
<evidence type="ECO:0000313" key="6">
    <source>
        <dbReference type="Proteomes" id="UP000285112"/>
    </source>
</evidence>
<comment type="caution">
    <text evidence="5">The sequence shown here is derived from an EMBL/GenBank/DDBJ whole genome shotgun (WGS) entry which is preliminary data.</text>
</comment>
<dbReference type="Pfam" id="PF00440">
    <property type="entry name" value="TetR_N"/>
    <property type="match status" value="1"/>
</dbReference>
<dbReference type="PROSITE" id="PS50977">
    <property type="entry name" value="HTH_TETR_2"/>
    <property type="match status" value="1"/>
</dbReference>
<dbReference type="EMBL" id="QZFV01000076">
    <property type="protein sequence ID" value="RJQ85829.1"/>
    <property type="molecule type" value="Genomic_DNA"/>
</dbReference>
<evidence type="ECO:0000256" key="3">
    <source>
        <dbReference type="SAM" id="MobiDB-lite"/>
    </source>
</evidence>
<dbReference type="SUPFAM" id="SSF46689">
    <property type="entry name" value="Homeodomain-like"/>
    <property type="match status" value="1"/>
</dbReference>
<sequence>MRRGRRCPARMASVGSPGRRRIDEIGDESRRRILDAAEELFAERGFDRTSFIDISERSGISRGSIPWHFKNKDGLMVAVVERAMDRFRESVRYDDALPELAEVFQDYAKWVRGGRPTLLFMMLTEALSSTGGVRNQYQEFFARGRKGLELWLRVQRPKGVDPAFAAKQEQDFAAAVQGATLGIHLGALIDPDGVDLDASLRAMAGLLGKNVADVWRDQPAPAKRRAGAASKRNGTGSRERRS</sequence>
<evidence type="ECO:0000256" key="2">
    <source>
        <dbReference type="PROSITE-ProRule" id="PRU00335"/>
    </source>
</evidence>
<dbReference type="InterPro" id="IPR001647">
    <property type="entry name" value="HTH_TetR"/>
</dbReference>
<accession>A0A419I562</accession>